<keyword evidence="7" id="KW-1185">Reference proteome</keyword>
<comment type="caution">
    <text evidence="6">The sequence shown here is derived from an EMBL/GenBank/DDBJ whole genome shotgun (WGS) entry which is preliminary data.</text>
</comment>
<dbReference type="InterPro" id="IPR001738">
    <property type="entry name" value="Rab_escort"/>
</dbReference>
<dbReference type="InterPro" id="IPR018203">
    <property type="entry name" value="GDP_dissociation_inhibitor"/>
</dbReference>
<feature type="compositionally biased region" description="Low complexity" evidence="5">
    <location>
        <begin position="166"/>
        <end position="181"/>
    </location>
</feature>
<dbReference type="PANTHER" id="PTHR11787">
    <property type="entry name" value="RAB GDP-DISSOCIATION INHIBITOR"/>
    <property type="match status" value="1"/>
</dbReference>
<name>A0ABS2Y5P6_POLSP</name>
<keyword evidence="3" id="KW-0343">GTPase activation</keyword>
<gene>
    <name evidence="6" type="primary">Chm</name>
    <name evidence="6" type="ORF">GTO93_0003658</name>
</gene>
<dbReference type="Proteomes" id="UP001166093">
    <property type="component" value="Unassembled WGS sequence"/>
</dbReference>
<feature type="non-terminal residue" evidence="6">
    <location>
        <position position="659"/>
    </location>
</feature>
<evidence type="ECO:0000256" key="1">
    <source>
        <dbReference type="ARBA" id="ARBA00004496"/>
    </source>
</evidence>
<feature type="region of interest" description="Disordered" evidence="5">
    <location>
        <begin position="155"/>
        <end position="214"/>
    </location>
</feature>
<dbReference type="SUPFAM" id="SSF54373">
    <property type="entry name" value="FAD-linked reductases, C-terminal domain"/>
    <property type="match status" value="1"/>
</dbReference>
<comment type="subcellular location">
    <subcellularLocation>
        <location evidence="1">Cytoplasm</location>
    </subcellularLocation>
</comment>
<dbReference type="EMBL" id="JAAWVQ010111975">
    <property type="protein sequence ID" value="MBN3281815.1"/>
    <property type="molecule type" value="Genomic_DNA"/>
</dbReference>
<dbReference type="PRINTS" id="PR00891">
    <property type="entry name" value="RABGDIREP"/>
</dbReference>
<organism evidence="6 7">
    <name type="scientific">Polyodon spathula</name>
    <name type="common">North American paddlefish</name>
    <name type="synonym">Squalus spathula</name>
    <dbReference type="NCBI Taxonomy" id="7913"/>
    <lineage>
        <taxon>Eukaryota</taxon>
        <taxon>Metazoa</taxon>
        <taxon>Chordata</taxon>
        <taxon>Craniata</taxon>
        <taxon>Vertebrata</taxon>
        <taxon>Euteleostomi</taxon>
        <taxon>Actinopterygii</taxon>
        <taxon>Chondrostei</taxon>
        <taxon>Acipenseriformes</taxon>
        <taxon>Polyodontidae</taxon>
        <taxon>Polyodon</taxon>
    </lineage>
</organism>
<evidence type="ECO:0000256" key="5">
    <source>
        <dbReference type="SAM" id="MobiDB-lite"/>
    </source>
</evidence>
<keyword evidence="4" id="KW-0963">Cytoplasm</keyword>
<evidence type="ECO:0000313" key="6">
    <source>
        <dbReference type="EMBL" id="MBN3281815.1"/>
    </source>
</evidence>
<dbReference type="Gene3D" id="1.10.405.10">
    <property type="entry name" value="Guanine Nucleotide Dissociation Inhibitor, domain 1"/>
    <property type="match status" value="1"/>
</dbReference>
<evidence type="ECO:0000256" key="3">
    <source>
        <dbReference type="ARBA" id="ARBA00022468"/>
    </source>
</evidence>
<accession>A0ABS2Y5P6</accession>
<dbReference type="Gene3D" id="3.50.50.60">
    <property type="entry name" value="FAD/NAD(P)-binding domain"/>
    <property type="match status" value="2"/>
</dbReference>
<dbReference type="SUPFAM" id="SSF51905">
    <property type="entry name" value="FAD/NAD(P)-binding domain"/>
    <property type="match status" value="1"/>
</dbReference>
<feature type="compositionally biased region" description="Polar residues" evidence="5">
    <location>
        <begin position="639"/>
        <end position="653"/>
    </location>
</feature>
<comment type="similarity">
    <text evidence="2">Belongs to the Rab GDI family.</text>
</comment>
<feature type="region of interest" description="Disordered" evidence="5">
    <location>
        <begin position="598"/>
        <end position="659"/>
    </location>
</feature>
<reference evidence="6" key="1">
    <citation type="journal article" date="2021" name="Cell">
        <title>Tracing the genetic footprints of vertebrate landing in non-teleost ray-finned fishes.</title>
        <authorList>
            <person name="Bi X."/>
            <person name="Wang K."/>
            <person name="Yang L."/>
            <person name="Pan H."/>
            <person name="Jiang H."/>
            <person name="Wei Q."/>
            <person name="Fang M."/>
            <person name="Yu H."/>
            <person name="Zhu C."/>
            <person name="Cai Y."/>
            <person name="He Y."/>
            <person name="Gan X."/>
            <person name="Zeng H."/>
            <person name="Yu D."/>
            <person name="Zhu Y."/>
            <person name="Jiang H."/>
            <person name="Qiu Q."/>
            <person name="Yang H."/>
            <person name="Zhang Y.E."/>
            <person name="Wang W."/>
            <person name="Zhu M."/>
            <person name="He S."/>
            <person name="Zhang G."/>
        </authorList>
    </citation>
    <scope>NUCLEOTIDE SEQUENCE</scope>
    <source>
        <strain evidence="6">Pddl_001</strain>
    </source>
</reference>
<dbReference type="Gene3D" id="3.30.519.10">
    <property type="entry name" value="Guanine Nucleotide Dissociation Inhibitor, domain 2"/>
    <property type="match status" value="1"/>
</dbReference>
<evidence type="ECO:0000256" key="2">
    <source>
        <dbReference type="ARBA" id="ARBA00005593"/>
    </source>
</evidence>
<evidence type="ECO:0000313" key="7">
    <source>
        <dbReference type="Proteomes" id="UP001166093"/>
    </source>
</evidence>
<protein>
    <submittedName>
        <fullName evidence="6">RAE1 geranylgeranyltransferase</fullName>
    </submittedName>
</protein>
<proteinExistence type="inferred from homology"/>
<dbReference type="PIRSF" id="PIRSF016550">
    <property type="entry name" value="Rab_ger_ger_transf_A_euk"/>
    <property type="match status" value="1"/>
</dbReference>
<dbReference type="InterPro" id="IPR036188">
    <property type="entry name" value="FAD/NAD-bd_sf"/>
</dbReference>
<feature type="compositionally biased region" description="Basic and acidic residues" evidence="5">
    <location>
        <begin position="628"/>
        <end position="638"/>
    </location>
</feature>
<dbReference type="PANTHER" id="PTHR11787:SF4">
    <property type="entry name" value="CHM, RAB ESCORT PROTEIN 1"/>
    <property type="match status" value="1"/>
</dbReference>
<feature type="non-terminal residue" evidence="6">
    <location>
        <position position="1"/>
    </location>
</feature>
<sequence>MSADHLPSEFEVLIVGTGLPESIIAAACSRIGQKVLHVDRSAYYGGNWASFTFSGLLSWIEEHKQEARNKDEVKEWKDKIQEGEEAILLNTADKTITNVEVFCFASQDSEDNIQEEGVLQLKHDSSVTAPGTEEDGGSSEDCPGQQIQATVINTVESSPSEDPVRSDSQASAQATDDAPSTQEENHGNLCSAESDKQESGVTEHVSASPASECTDGKKKKITYSQIVKEGRRFNVDLTSKLLYAKGSLVDLLIKSNVSRYAEFKNVTRILTYQNGKVEQVPCSRADVFASKQLTVVEKRMLMKFLTFCMDYQQHPEEYLDFKDHTFVEFLKMKKLTANLQHFVHHSISMVSDTAKTTKGLRATQNFLQCLGHYGNTPFLFPLYGNGEIPQCFCRMCAVFGGIYCLRHAVQCLVVDKETKRCKAVIDTSGMRISCKHLIVEDSYVADEQRKGDQHRQISRAVLVTDKSLLKAESDQQVTLERLEVEYMNWTIFYLVHLTCPSSGTAKEDLSLVVSRLFSENVDADEKVLWALYFNMRDSSVAERSSYNLPCNVYVCSGPDSTLGSDHSIKQAESIFGQLFPDEEFCPPAPNPEDVIYDGDGAEAENAGFGAPLEPEHNKPEEGAVPEQENEKAMTETEKNTTVTPVSLATCDNSTEQDAE</sequence>
<evidence type="ECO:0000256" key="4">
    <source>
        <dbReference type="ARBA" id="ARBA00022490"/>
    </source>
</evidence>
<dbReference type="Pfam" id="PF00996">
    <property type="entry name" value="GDI"/>
    <property type="match status" value="2"/>
</dbReference>
<dbReference type="PRINTS" id="PR00893">
    <property type="entry name" value="RABESCORT"/>
</dbReference>